<accession>A0ABS6USD9</accession>
<protein>
    <submittedName>
        <fullName evidence="2">CoA transferase</fullName>
    </submittedName>
</protein>
<proteinExistence type="predicted"/>
<name>A0ABS6USD9_9PSEU</name>
<evidence type="ECO:0000313" key="2">
    <source>
        <dbReference type="EMBL" id="MBW0134773.1"/>
    </source>
</evidence>
<dbReference type="Proteomes" id="UP000694287">
    <property type="component" value="Unassembled WGS sequence"/>
</dbReference>
<dbReference type="GO" id="GO:0016740">
    <property type="term" value="F:transferase activity"/>
    <property type="evidence" value="ECO:0007669"/>
    <property type="project" value="UniProtKB-KW"/>
</dbReference>
<dbReference type="EMBL" id="JADQDK010000001">
    <property type="protein sequence ID" value="MBW0134773.1"/>
    <property type="molecule type" value="Genomic_DNA"/>
</dbReference>
<dbReference type="PANTHER" id="PTHR48228:SF5">
    <property type="entry name" value="ALPHA-METHYLACYL-COA RACEMASE"/>
    <property type="match status" value="1"/>
</dbReference>
<organism evidence="2 3">
    <name type="scientific">Pseudonocardia abyssalis</name>
    <dbReference type="NCBI Taxonomy" id="2792008"/>
    <lineage>
        <taxon>Bacteria</taxon>
        <taxon>Bacillati</taxon>
        <taxon>Actinomycetota</taxon>
        <taxon>Actinomycetes</taxon>
        <taxon>Pseudonocardiales</taxon>
        <taxon>Pseudonocardiaceae</taxon>
        <taxon>Pseudonocardia</taxon>
    </lineage>
</organism>
<dbReference type="InterPro" id="IPR003673">
    <property type="entry name" value="CoA-Trfase_fam_III"/>
</dbReference>
<dbReference type="Pfam" id="PF02515">
    <property type="entry name" value="CoA_transf_3"/>
    <property type="match status" value="1"/>
</dbReference>
<evidence type="ECO:0000313" key="3">
    <source>
        <dbReference type="Proteomes" id="UP000694287"/>
    </source>
</evidence>
<sequence length="372" mass="39000">MDGIRVLELGGIGPGPHAAMLLADLGADVVRVERHSGGLDLYPDGHHDQLLRGRRSVAADLKDPDDRARVRALADRADVLVEGFRPGVAERLGLGPQECRSTNPGLVYARMTGWGQDGPLAAAAGHDINYLALTGVLHALGPADRPPPPPLNLVGDFGGGSTYLVIGVLAALCERARSGLGQTVDAAIVDGVTSLAQGLWSLRGAGGWSDDRESNLLDGAAPFYGTYTCADGRYVAVGAIEPQFYAALLRGLGLDGGALPAQHDRAAWPVLRARIGGVFATRPRDAWVDRFTGTDACVTPVLTFAEATRHPHLVARAAHLDLDGVVQAAPAPRFSRSVPAAPAPPPRSAAPADAVDWTDPHLDREDRSDAAR</sequence>
<gene>
    <name evidence="2" type="ORF">I4I81_10945</name>
</gene>
<dbReference type="InterPro" id="IPR050509">
    <property type="entry name" value="CoA-transferase_III"/>
</dbReference>
<feature type="compositionally biased region" description="Basic and acidic residues" evidence="1">
    <location>
        <begin position="358"/>
        <end position="372"/>
    </location>
</feature>
<feature type="region of interest" description="Disordered" evidence="1">
    <location>
        <begin position="335"/>
        <end position="372"/>
    </location>
</feature>
<reference evidence="2 3" key="1">
    <citation type="submission" date="2020-11" db="EMBL/GenBank/DDBJ databases">
        <title>Pseudonocardia abyssalis sp. nov. and Pseudonocardia oceani sp. nov., description and phylogenomic analysis of two novel actinomycetes isolated from the deep Southern Ocean.</title>
        <authorList>
            <person name="Parra J."/>
        </authorList>
    </citation>
    <scope>NUCLEOTIDE SEQUENCE [LARGE SCALE GENOMIC DNA]</scope>
    <source>
        <strain evidence="2 3">KRD-168</strain>
    </source>
</reference>
<dbReference type="PANTHER" id="PTHR48228">
    <property type="entry name" value="SUCCINYL-COA--D-CITRAMALATE COA-TRANSFERASE"/>
    <property type="match status" value="1"/>
</dbReference>
<keyword evidence="3" id="KW-1185">Reference proteome</keyword>
<keyword evidence="2" id="KW-0808">Transferase</keyword>
<evidence type="ECO:0000256" key="1">
    <source>
        <dbReference type="SAM" id="MobiDB-lite"/>
    </source>
</evidence>
<comment type="caution">
    <text evidence="2">The sequence shown here is derived from an EMBL/GenBank/DDBJ whole genome shotgun (WGS) entry which is preliminary data.</text>
</comment>